<accession>A0A2H3E6P2</accession>
<reference evidence="2" key="1">
    <citation type="journal article" date="2017" name="Nat. Ecol. Evol.">
        <title>Genome expansion and lineage-specific genetic innovations in the forest pathogenic fungi Armillaria.</title>
        <authorList>
            <person name="Sipos G."/>
            <person name="Prasanna A.N."/>
            <person name="Walter M.C."/>
            <person name="O'Connor E."/>
            <person name="Balint B."/>
            <person name="Krizsan K."/>
            <person name="Kiss B."/>
            <person name="Hess J."/>
            <person name="Varga T."/>
            <person name="Slot J."/>
            <person name="Riley R."/>
            <person name="Boka B."/>
            <person name="Rigling D."/>
            <person name="Barry K."/>
            <person name="Lee J."/>
            <person name="Mihaltcheva S."/>
            <person name="LaButti K."/>
            <person name="Lipzen A."/>
            <person name="Waldron R."/>
            <person name="Moloney N.M."/>
            <person name="Sperisen C."/>
            <person name="Kredics L."/>
            <person name="Vagvoelgyi C."/>
            <person name="Patrignani A."/>
            <person name="Fitzpatrick D."/>
            <person name="Nagy I."/>
            <person name="Doyle S."/>
            <person name="Anderson J.B."/>
            <person name="Grigoriev I.V."/>
            <person name="Gueldener U."/>
            <person name="Muensterkoetter M."/>
            <person name="Nagy L.G."/>
        </authorList>
    </citation>
    <scope>NUCLEOTIDE SEQUENCE [LARGE SCALE GENOMIC DNA]</scope>
    <source>
        <strain evidence="2">Ar21-2</strain>
    </source>
</reference>
<protein>
    <recommendedName>
        <fullName evidence="3">BTB domain-containing protein</fullName>
    </recommendedName>
</protein>
<dbReference type="EMBL" id="KZ293644">
    <property type="protein sequence ID" value="PBL03090.1"/>
    <property type="molecule type" value="Genomic_DNA"/>
</dbReference>
<dbReference type="InterPro" id="IPR011333">
    <property type="entry name" value="SKP1/BTB/POZ_sf"/>
</dbReference>
<evidence type="ECO:0000313" key="1">
    <source>
        <dbReference type="EMBL" id="PBL03090.1"/>
    </source>
</evidence>
<dbReference type="Proteomes" id="UP000217790">
    <property type="component" value="Unassembled WGS sequence"/>
</dbReference>
<sequence>MLRHVCSAGLFPHVDHALEAPLPLLPSLKTYPLLHQSFFVAVSIDMDVTSPKNSTEETFDHSSVWFEDGNIIVQAESAQFRVYRGILAMNSSVLRGMFELAQPDESDMQDGCPVVHFYDSAQDVRHFLCALHFPRYYHPSETTSWNIVSAMLRLGKKYAVHHLHESAFKQISALYPIKFADWCTRPMHSIQQFIARPLAVYQLAKETGHLSLLPGCLYSMTTVHRGEDIIHGFTLPDGSHAELEPHEKLLILQNRAKFTVYLRESVLGFLFKSPPSCQSSKMCSLVKYATLQKLHADNSLDLPGRGTGLFGVEIAWESIGFCAPCYAAAFVQWKNAREDFWNNLPQMFNLPSWKEIEKSLDVPPSRSIQTGCCGRAVVRPRRLGFGAGPAT</sequence>
<evidence type="ECO:0008006" key="3">
    <source>
        <dbReference type="Google" id="ProtNLM"/>
    </source>
</evidence>
<dbReference type="AlphaFoldDB" id="A0A2H3E6P2"/>
<dbReference type="InParanoid" id="A0A2H3E6P2"/>
<evidence type="ECO:0000313" key="2">
    <source>
        <dbReference type="Proteomes" id="UP000217790"/>
    </source>
</evidence>
<gene>
    <name evidence="1" type="ORF">ARMGADRAFT_1157276</name>
</gene>
<organism evidence="1 2">
    <name type="scientific">Armillaria gallica</name>
    <name type="common">Bulbous honey fungus</name>
    <name type="synonym">Armillaria bulbosa</name>
    <dbReference type="NCBI Taxonomy" id="47427"/>
    <lineage>
        <taxon>Eukaryota</taxon>
        <taxon>Fungi</taxon>
        <taxon>Dikarya</taxon>
        <taxon>Basidiomycota</taxon>
        <taxon>Agaricomycotina</taxon>
        <taxon>Agaricomycetes</taxon>
        <taxon>Agaricomycetidae</taxon>
        <taxon>Agaricales</taxon>
        <taxon>Marasmiineae</taxon>
        <taxon>Physalacriaceae</taxon>
        <taxon>Armillaria</taxon>
    </lineage>
</organism>
<dbReference type="Gene3D" id="3.30.710.10">
    <property type="entry name" value="Potassium Channel Kv1.1, Chain A"/>
    <property type="match status" value="1"/>
</dbReference>
<dbReference type="OMA" id="EIAWESI"/>
<proteinExistence type="predicted"/>
<keyword evidence="2" id="KW-1185">Reference proteome</keyword>
<name>A0A2H3E6P2_ARMGA</name>
<dbReference type="OrthoDB" id="3893071at2759"/>